<reference evidence="3" key="1">
    <citation type="journal article" date="2019" name="Int. J. Syst. Evol. Microbiol.">
        <title>The Global Catalogue of Microorganisms (GCM) 10K type strain sequencing project: providing services to taxonomists for standard genome sequencing and annotation.</title>
        <authorList>
            <consortium name="The Broad Institute Genomics Platform"/>
            <consortium name="The Broad Institute Genome Sequencing Center for Infectious Disease"/>
            <person name="Wu L."/>
            <person name="Ma J."/>
        </authorList>
    </citation>
    <scope>NUCLEOTIDE SEQUENCE [LARGE SCALE GENOMIC DNA]</scope>
    <source>
        <strain evidence="3">CCUG 73951</strain>
    </source>
</reference>
<dbReference type="EMBL" id="JBHTBY010000006">
    <property type="protein sequence ID" value="MFC7320895.1"/>
    <property type="molecule type" value="Genomic_DNA"/>
</dbReference>
<dbReference type="RefSeq" id="WP_289214470.1">
    <property type="nucleotide sequence ID" value="NZ_JAPVRC010000001.1"/>
</dbReference>
<evidence type="ECO:0000313" key="3">
    <source>
        <dbReference type="Proteomes" id="UP001596494"/>
    </source>
</evidence>
<feature type="transmembrane region" description="Helical" evidence="1">
    <location>
        <begin position="31"/>
        <end position="53"/>
    </location>
</feature>
<evidence type="ECO:0000313" key="2">
    <source>
        <dbReference type="EMBL" id="MFC7320895.1"/>
    </source>
</evidence>
<keyword evidence="3" id="KW-1185">Reference proteome</keyword>
<protein>
    <submittedName>
        <fullName evidence="2">DUF1189 family protein</fullName>
    </submittedName>
</protein>
<sequence>MTKTQQFIKSFYHIKLLAAFRVQPMGKAISYLFYLSLILLLPVLASSLFTYLFGSESPSIVSGVSSGIFIVIFLPFIYFLIVFVLFIVVSAFAALTLLYTRLTRRRTDFKQLWNISALAITGPSFVVVMMESFIFSSTWFLYVFIIASTIYIGSALKYLPQKK</sequence>
<dbReference type="Pfam" id="PF06691">
    <property type="entry name" value="DUF1189"/>
    <property type="match status" value="2"/>
</dbReference>
<organism evidence="2 3">
    <name type="scientific">Halobacillus campisalis</name>
    <dbReference type="NCBI Taxonomy" id="435909"/>
    <lineage>
        <taxon>Bacteria</taxon>
        <taxon>Bacillati</taxon>
        <taxon>Bacillota</taxon>
        <taxon>Bacilli</taxon>
        <taxon>Bacillales</taxon>
        <taxon>Bacillaceae</taxon>
        <taxon>Halobacillus</taxon>
    </lineage>
</organism>
<evidence type="ECO:0000256" key="1">
    <source>
        <dbReference type="SAM" id="Phobius"/>
    </source>
</evidence>
<accession>A0ABW2K2A3</accession>
<keyword evidence="1" id="KW-1133">Transmembrane helix</keyword>
<proteinExistence type="predicted"/>
<gene>
    <name evidence="2" type="ORF">ACFQMN_08390</name>
</gene>
<keyword evidence="1" id="KW-0812">Transmembrane</keyword>
<name>A0ABW2K2A3_9BACI</name>
<dbReference type="Proteomes" id="UP001596494">
    <property type="component" value="Unassembled WGS sequence"/>
</dbReference>
<dbReference type="InterPro" id="IPR009574">
    <property type="entry name" value="DUF1189"/>
</dbReference>
<comment type="caution">
    <text evidence="2">The sequence shown here is derived from an EMBL/GenBank/DDBJ whole genome shotgun (WGS) entry which is preliminary data.</text>
</comment>
<feature type="transmembrane region" description="Helical" evidence="1">
    <location>
        <begin position="68"/>
        <end position="100"/>
    </location>
</feature>
<keyword evidence="1" id="KW-0472">Membrane</keyword>
<feature type="transmembrane region" description="Helical" evidence="1">
    <location>
        <begin position="139"/>
        <end position="159"/>
    </location>
</feature>
<feature type="transmembrane region" description="Helical" evidence="1">
    <location>
        <begin position="112"/>
        <end position="133"/>
    </location>
</feature>